<evidence type="ECO:0000313" key="2">
    <source>
        <dbReference type="Proteomes" id="UP000472727"/>
    </source>
</evidence>
<sequence>MVKEYCAIPETWENYAKDDTNTQTNNLLNACGFWLMAEALTKRGNSVEAKFYTFKIPKNMDEGIHFNWANGFPLPIST</sequence>
<reference evidence="1 2" key="1">
    <citation type="submission" date="2019-06" db="EMBL/GenBank/DDBJ databases">
        <authorList>
            <person name="Palmer J.M."/>
        </authorList>
    </citation>
    <scope>NUCLEOTIDE SEQUENCE [LARGE SCALE GENOMIC DNA]</scope>
    <source>
        <strain evidence="1 2">TWF106</strain>
    </source>
</reference>
<protein>
    <submittedName>
        <fullName evidence="1">Uncharacterized protein</fullName>
    </submittedName>
</protein>
<dbReference type="Proteomes" id="UP000472727">
    <property type="component" value="Unassembled WGS sequence"/>
</dbReference>
<name>A0A7C8QVG1_ORBOL</name>
<evidence type="ECO:0000313" key="1">
    <source>
        <dbReference type="EMBL" id="KAF3224485.1"/>
    </source>
</evidence>
<accession>A0A7C8QVG1</accession>
<comment type="caution">
    <text evidence="1">The sequence shown here is derived from an EMBL/GenBank/DDBJ whole genome shotgun (WGS) entry which is preliminary data.</text>
</comment>
<dbReference type="AlphaFoldDB" id="A0A7C8QVG1"/>
<gene>
    <name evidence="1" type="ORF">TWF106_003948</name>
</gene>
<organism evidence="1 2">
    <name type="scientific">Orbilia oligospora</name>
    <name type="common">Nematode-trapping fungus</name>
    <name type="synonym">Arthrobotrys oligospora</name>
    <dbReference type="NCBI Taxonomy" id="2813651"/>
    <lineage>
        <taxon>Eukaryota</taxon>
        <taxon>Fungi</taxon>
        <taxon>Dikarya</taxon>
        <taxon>Ascomycota</taxon>
        <taxon>Pezizomycotina</taxon>
        <taxon>Orbiliomycetes</taxon>
        <taxon>Orbiliales</taxon>
        <taxon>Orbiliaceae</taxon>
        <taxon>Orbilia</taxon>
    </lineage>
</organism>
<dbReference type="EMBL" id="WIWS01000019">
    <property type="protein sequence ID" value="KAF3224485.1"/>
    <property type="molecule type" value="Genomic_DNA"/>
</dbReference>
<proteinExistence type="predicted"/>